<evidence type="ECO:0000256" key="3">
    <source>
        <dbReference type="ARBA" id="ARBA00022729"/>
    </source>
</evidence>
<keyword evidence="3" id="KW-0732">Signal</keyword>
<comment type="caution">
    <text evidence="5">The sequence shown here is derived from an EMBL/GenBank/DDBJ whole genome shotgun (WGS) entry which is preliminary data.</text>
</comment>
<organism evidence="5 6">
    <name type="scientific">Actinomadura montaniterrae</name>
    <dbReference type="NCBI Taxonomy" id="1803903"/>
    <lineage>
        <taxon>Bacteria</taxon>
        <taxon>Bacillati</taxon>
        <taxon>Actinomycetota</taxon>
        <taxon>Actinomycetes</taxon>
        <taxon>Streptosporangiales</taxon>
        <taxon>Thermomonosporaceae</taxon>
        <taxon>Actinomadura</taxon>
    </lineage>
</organism>
<feature type="domain" description="Solute-binding protein family 5" evidence="4">
    <location>
        <begin position="101"/>
        <end position="432"/>
    </location>
</feature>
<evidence type="ECO:0000256" key="1">
    <source>
        <dbReference type="ARBA" id="ARBA00005695"/>
    </source>
</evidence>
<dbReference type="PANTHER" id="PTHR30290">
    <property type="entry name" value="PERIPLASMIC BINDING COMPONENT OF ABC TRANSPORTER"/>
    <property type="match status" value="1"/>
</dbReference>
<dbReference type="PIRSF" id="PIRSF002741">
    <property type="entry name" value="MppA"/>
    <property type="match status" value="1"/>
</dbReference>
<gene>
    <name evidence="5" type="ORF">F9B16_22825</name>
</gene>
<evidence type="ECO:0000259" key="4">
    <source>
        <dbReference type="Pfam" id="PF00496"/>
    </source>
</evidence>
<dbReference type="GO" id="GO:0043190">
    <property type="term" value="C:ATP-binding cassette (ABC) transporter complex"/>
    <property type="evidence" value="ECO:0007669"/>
    <property type="project" value="InterPro"/>
</dbReference>
<dbReference type="Pfam" id="PF00496">
    <property type="entry name" value="SBP_bac_5"/>
    <property type="match status" value="1"/>
</dbReference>
<dbReference type="GO" id="GO:1904680">
    <property type="term" value="F:peptide transmembrane transporter activity"/>
    <property type="evidence" value="ECO:0007669"/>
    <property type="project" value="TreeGrafter"/>
</dbReference>
<dbReference type="InterPro" id="IPR030678">
    <property type="entry name" value="Peptide/Ni-bd"/>
</dbReference>
<accession>A0A6L3VQ54</accession>
<dbReference type="InterPro" id="IPR000914">
    <property type="entry name" value="SBP_5_dom"/>
</dbReference>
<dbReference type="InterPro" id="IPR039424">
    <property type="entry name" value="SBP_5"/>
</dbReference>
<dbReference type="Proteomes" id="UP000483004">
    <property type="component" value="Unassembled WGS sequence"/>
</dbReference>
<proteinExistence type="inferred from homology"/>
<comment type="similarity">
    <text evidence="1">Belongs to the bacterial solute-binding protein 5 family.</text>
</comment>
<dbReference type="Gene3D" id="3.40.190.10">
    <property type="entry name" value="Periplasmic binding protein-like II"/>
    <property type="match status" value="1"/>
</dbReference>
<name>A0A6L3VQ54_9ACTN</name>
<dbReference type="EMBL" id="WBMR01000067">
    <property type="protein sequence ID" value="KAB2378928.1"/>
    <property type="molecule type" value="Genomic_DNA"/>
</dbReference>
<keyword evidence="2" id="KW-0813">Transport</keyword>
<dbReference type="GO" id="GO:0015833">
    <property type="term" value="P:peptide transport"/>
    <property type="evidence" value="ECO:0007669"/>
    <property type="project" value="TreeGrafter"/>
</dbReference>
<evidence type="ECO:0000313" key="6">
    <source>
        <dbReference type="Proteomes" id="UP000483004"/>
    </source>
</evidence>
<evidence type="ECO:0000313" key="5">
    <source>
        <dbReference type="EMBL" id="KAB2378928.1"/>
    </source>
</evidence>
<dbReference type="OrthoDB" id="9803988at2"/>
<dbReference type="SUPFAM" id="SSF53850">
    <property type="entry name" value="Periplasmic binding protein-like II"/>
    <property type="match status" value="1"/>
</dbReference>
<sequence length="530" mass="56284">MPPCGAGRGTRSCRGDQMATRGRRGLTRVAGCGLLLAALAVGGCTSGGTDGGAATRKDDLVLGLEADIPGWDPGKILPGSVAWASSAVYDTIFNCDEFGNVSPNIAQSYQFTDGNTKLTLHLRPGMKFSDGTPVDGPAVKAALDYQVNAPGGKSFLPGVKVSSPDASTVVMTTPKPKSYLTTVMCLGAGAIASPKYLASGKLDQAPVGSGPYLYDRAASTPGSVYVLTKNPANWDAARYPYKKITLKVLTDRTARVNALKTGQISGAITDASALGQLKTSGLTALVQHGQWAGLLIEDRKGKVVPALGDVRVRRAINMVFDKNAIAQKLYQGQAEPTAQIFRKNSPAWIPGFQDPYPYNVAAARKLMADAGYAKGFSVQIPYIAGFGLDAAMPIVIQGLKELGINAKQVTLSGSNALLDTLSGKYPIIFWPLGNHGDSRLTIDGAIIPTAVWNTEKITDPTIDRLWSTVLSGQGKEAATAQQELNRHVIDQAWFAPWVYMNSFFGYDPKAVRLEKSTDLNALAPKLSDFR</sequence>
<dbReference type="AlphaFoldDB" id="A0A6L3VQ54"/>
<dbReference type="GO" id="GO:0042597">
    <property type="term" value="C:periplasmic space"/>
    <property type="evidence" value="ECO:0007669"/>
    <property type="project" value="UniProtKB-ARBA"/>
</dbReference>
<dbReference type="PANTHER" id="PTHR30290:SF9">
    <property type="entry name" value="OLIGOPEPTIDE-BINDING PROTEIN APPA"/>
    <property type="match status" value="1"/>
</dbReference>
<evidence type="ECO:0000256" key="2">
    <source>
        <dbReference type="ARBA" id="ARBA00022448"/>
    </source>
</evidence>
<dbReference type="Gene3D" id="3.10.105.10">
    <property type="entry name" value="Dipeptide-binding Protein, Domain 3"/>
    <property type="match status" value="1"/>
</dbReference>
<protein>
    <submittedName>
        <fullName evidence="5">ABC transporter substrate-binding protein</fullName>
    </submittedName>
</protein>
<reference evidence="5 6" key="1">
    <citation type="submission" date="2019-09" db="EMBL/GenBank/DDBJ databases">
        <title>Actinomadura physcomitrii sp. nov., a novel actinomycete isolated from moss [Physcomitrium sphaericum (Ludw) Fuernr].</title>
        <authorList>
            <person name="Liu C."/>
            <person name="Zhuang X."/>
        </authorList>
    </citation>
    <scope>NUCLEOTIDE SEQUENCE [LARGE SCALE GENOMIC DNA]</scope>
    <source>
        <strain evidence="5 6">CYP1-1B</strain>
    </source>
</reference>
<keyword evidence="6" id="KW-1185">Reference proteome</keyword>